<dbReference type="RefSeq" id="WP_109563954.1">
    <property type="nucleotide sequence ID" value="NZ_QGDJ01000003.1"/>
</dbReference>
<dbReference type="Proteomes" id="UP000245839">
    <property type="component" value="Unassembled WGS sequence"/>
</dbReference>
<evidence type="ECO:0000313" key="5">
    <source>
        <dbReference type="Proteomes" id="UP000245839"/>
    </source>
</evidence>
<evidence type="ECO:0000256" key="1">
    <source>
        <dbReference type="SAM" id="Phobius"/>
    </source>
</evidence>
<dbReference type="AlphaFoldDB" id="A0A2Y9AK45"/>
<dbReference type="EMBL" id="UETC01000003">
    <property type="protein sequence ID" value="SSA44416.1"/>
    <property type="molecule type" value="Genomic_DNA"/>
</dbReference>
<reference evidence="4 6" key="1">
    <citation type="submission" date="2016-10" db="EMBL/GenBank/DDBJ databases">
        <authorList>
            <person name="Cai Z."/>
        </authorList>
    </citation>
    <scope>NUCLEOTIDE SEQUENCE [LARGE SCALE GENOMIC DNA]</scope>
    <source>
        <strain evidence="4 6">DSM 25227</strain>
    </source>
</reference>
<feature type="domain" description="EamA" evidence="2">
    <location>
        <begin position="159"/>
        <end position="275"/>
    </location>
</feature>
<name>A0A2Y9AK45_9RHOB</name>
<proteinExistence type="predicted"/>
<feature type="transmembrane region" description="Helical" evidence="1">
    <location>
        <begin position="239"/>
        <end position="257"/>
    </location>
</feature>
<feature type="transmembrane region" description="Helical" evidence="1">
    <location>
        <begin position="208"/>
        <end position="227"/>
    </location>
</feature>
<feature type="transmembrane region" description="Helical" evidence="1">
    <location>
        <begin position="70"/>
        <end position="93"/>
    </location>
</feature>
<accession>A0A2Y9AK45</accession>
<keyword evidence="1" id="KW-0472">Membrane</keyword>
<protein>
    <submittedName>
        <fullName evidence="4">EamA-like transporter family protein</fullName>
    </submittedName>
</protein>
<feature type="transmembrane region" description="Helical" evidence="1">
    <location>
        <begin position="263"/>
        <end position="281"/>
    </location>
</feature>
<keyword evidence="5" id="KW-1185">Reference proteome</keyword>
<feature type="transmembrane region" description="Helical" evidence="1">
    <location>
        <begin position="37"/>
        <end position="58"/>
    </location>
</feature>
<keyword evidence="1" id="KW-1133">Transmembrane helix</keyword>
<dbReference type="PANTHER" id="PTHR22911">
    <property type="entry name" value="ACYL-MALONYL CONDENSING ENZYME-RELATED"/>
    <property type="match status" value="1"/>
</dbReference>
<organism evidence="4 6">
    <name type="scientific">Jannaschia seohaensis</name>
    <dbReference type="NCBI Taxonomy" id="475081"/>
    <lineage>
        <taxon>Bacteria</taxon>
        <taxon>Pseudomonadati</taxon>
        <taxon>Pseudomonadota</taxon>
        <taxon>Alphaproteobacteria</taxon>
        <taxon>Rhodobacterales</taxon>
        <taxon>Roseobacteraceae</taxon>
        <taxon>Jannaschia</taxon>
    </lineage>
</organism>
<feature type="domain" description="EamA" evidence="2">
    <location>
        <begin position="10"/>
        <end position="138"/>
    </location>
</feature>
<feature type="transmembrane region" description="Helical" evidence="1">
    <location>
        <begin position="99"/>
        <end position="117"/>
    </location>
</feature>
<evidence type="ECO:0000313" key="3">
    <source>
        <dbReference type="EMBL" id="PWJ20362.1"/>
    </source>
</evidence>
<feature type="transmembrane region" description="Helical" evidence="1">
    <location>
        <begin position="147"/>
        <end position="166"/>
    </location>
</feature>
<dbReference type="SUPFAM" id="SSF103481">
    <property type="entry name" value="Multidrug resistance efflux transporter EmrE"/>
    <property type="match status" value="2"/>
</dbReference>
<sequence>MTPTLRSAGLMTLSMGLFAIEDALIKSLGGVFPAAQIVWMLGLGGTLAFSAWFVATGAGLRSPVYLRPRVLVRTGFEMAGALFFVSALVLAPLAVVSAIVQATPLLVAIGGALFLGAPVGPRRWAAIAVGFAGVLIILRPGTDAVDASAWLAVGGIIGLAGRDLATRNMPPDATGARLTLHAFAALIVGGAVMQAIQGAPLVVPDAGGAAVLLLAIAFGTAAYLAIVGATRTGDIAITASFRYTRMLFALIIAVVIFGERPDLWTLVGAGIIVASGCYTLWREARAASLG</sequence>
<evidence type="ECO:0000313" key="4">
    <source>
        <dbReference type="EMBL" id="SSA44416.1"/>
    </source>
</evidence>
<dbReference type="PANTHER" id="PTHR22911:SF103">
    <property type="entry name" value="BLR2811 PROTEIN"/>
    <property type="match status" value="1"/>
</dbReference>
<dbReference type="InterPro" id="IPR000620">
    <property type="entry name" value="EamA_dom"/>
</dbReference>
<feature type="transmembrane region" description="Helical" evidence="1">
    <location>
        <begin position="124"/>
        <end position="141"/>
    </location>
</feature>
<keyword evidence="1" id="KW-0812">Transmembrane</keyword>
<gene>
    <name evidence="3" type="ORF">BCF38_103178</name>
    <name evidence="4" type="ORF">SAMN05421539_103178</name>
</gene>
<reference evidence="3 5" key="2">
    <citation type="submission" date="2018-03" db="EMBL/GenBank/DDBJ databases">
        <title>Genomic Encyclopedia of Archaeal and Bacterial Type Strains, Phase II (KMG-II): from individual species to whole genera.</title>
        <authorList>
            <person name="Goeker M."/>
        </authorList>
    </citation>
    <scope>NUCLEOTIDE SEQUENCE [LARGE SCALE GENOMIC DNA]</scope>
    <source>
        <strain evidence="3 5">DSM 25227</strain>
    </source>
</reference>
<dbReference type="Proteomes" id="UP000251571">
    <property type="component" value="Unassembled WGS sequence"/>
</dbReference>
<evidence type="ECO:0000259" key="2">
    <source>
        <dbReference type="Pfam" id="PF00892"/>
    </source>
</evidence>
<dbReference type="GO" id="GO:0016020">
    <property type="term" value="C:membrane"/>
    <property type="evidence" value="ECO:0007669"/>
    <property type="project" value="InterPro"/>
</dbReference>
<dbReference type="Pfam" id="PF00892">
    <property type="entry name" value="EamA"/>
    <property type="match status" value="2"/>
</dbReference>
<dbReference type="OrthoDB" id="7165334at2"/>
<dbReference type="EMBL" id="QGDJ01000003">
    <property type="protein sequence ID" value="PWJ20362.1"/>
    <property type="molecule type" value="Genomic_DNA"/>
</dbReference>
<dbReference type="InterPro" id="IPR037185">
    <property type="entry name" value="EmrE-like"/>
</dbReference>
<evidence type="ECO:0000313" key="6">
    <source>
        <dbReference type="Proteomes" id="UP000251571"/>
    </source>
</evidence>
<feature type="transmembrane region" description="Helical" evidence="1">
    <location>
        <begin position="178"/>
        <end position="196"/>
    </location>
</feature>